<feature type="transmembrane region" description="Helical" evidence="5">
    <location>
        <begin position="189"/>
        <end position="209"/>
    </location>
</feature>
<dbReference type="AlphaFoldDB" id="A0A151JRC4"/>
<dbReference type="PANTHER" id="PTHR12489">
    <property type="entry name" value="LIPOMA HMGIC FUSION PARTNER-LIKE PROTEIN"/>
    <property type="match status" value="1"/>
</dbReference>
<dbReference type="Gene3D" id="1.20.140.150">
    <property type="match status" value="1"/>
</dbReference>
<dbReference type="Proteomes" id="UP000078492">
    <property type="component" value="Unassembled WGS sequence"/>
</dbReference>
<evidence type="ECO:0000256" key="1">
    <source>
        <dbReference type="ARBA" id="ARBA00004141"/>
    </source>
</evidence>
<sequence>VERSKNGIKNQSIGSMCYVIVTGRSLLWTLLSLAALMAVLSGLITPRWLVGPPTIKDTKNGTELYTPTVGIFNRCTRLFGKTHCANFNIDGFATDSNVFPGCWKASLFFLSAGLAAMSVTVIAALLGCCVQSIGRKSIFNLAGVAQAVAGILYLFGMILYPAGWGAERVQRICGPEADAFYLANCSLGWAFYSAAIGVALTFVCAAFSGQAEKSTASDKVQDKMNEGKTLICLA</sequence>
<keyword evidence="4 5" id="KW-0472">Membrane</keyword>
<protein>
    <submittedName>
        <fullName evidence="6">Lipoma HMGIC fusion partner-like 2 protein</fullName>
    </submittedName>
</protein>
<keyword evidence="3 5" id="KW-1133">Transmembrane helix</keyword>
<evidence type="ECO:0000313" key="7">
    <source>
        <dbReference type="Proteomes" id="UP000078492"/>
    </source>
</evidence>
<dbReference type="PANTHER" id="PTHR12489:SF19">
    <property type="entry name" value="LHFPL TETRASPAN SUBFAMILY MEMBER 2 PROTEIN"/>
    <property type="match status" value="1"/>
</dbReference>
<feature type="transmembrane region" description="Helical" evidence="5">
    <location>
        <begin position="105"/>
        <end position="126"/>
    </location>
</feature>
<proteinExistence type="predicted"/>
<dbReference type="InterPro" id="IPR019372">
    <property type="entry name" value="LHFPL"/>
</dbReference>
<reference evidence="6 7" key="1">
    <citation type="submission" date="2015-09" db="EMBL/GenBank/DDBJ databases">
        <title>Trachymyrmex cornetzi WGS genome.</title>
        <authorList>
            <person name="Nygaard S."/>
            <person name="Hu H."/>
            <person name="Boomsma J."/>
            <person name="Zhang G."/>
        </authorList>
    </citation>
    <scope>NUCLEOTIDE SEQUENCE [LARGE SCALE GENOMIC DNA]</scope>
    <source>
        <strain evidence="6">Tcor2-1</strain>
        <tissue evidence="6">Whole body</tissue>
    </source>
</reference>
<evidence type="ECO:0000256" key="3">
    <source>
        <dbReference type="ARBA" id="ARBA00022989"/>
    </source>
</evidence>
<evidence type="ECO:0000256" key="2">
    <source>
        <dbReference type="ARBA" id="ARBA00022692"/>
    </source>
</evidence>
<evidence type="ECO:0000256" key="4">
    <source>
        <dbReference type="ARBA" id="ARBA00023136"/>
    </source>
</evidence>
<dbReference type="EMBL" id="KQ978615">
    <property type="protein sequence ID" value="KYN29834.1"/>
    <property type="molecule type" value="Genomic_DNA"/>
</dbReference>
<keyword evidence="7" id="KW-1185">Reference proteome</keyword>
<organism evidence="6 7">
    <name type="scientific">Trachymyrmex cornetzi</name>
    <dbReference type="NCBI Taxonomy" id="471704"/>
    <lineage>
        <taxon>Eukaryota</taxon>
        <taxon>Metazoa</taxon>
        <taxon>Ecdysozoa</taxon>
        <taxon>Arthropoda</taxon>
        <taxon>Hexapoda</taxon>
        <taxon>Insecta</taxon>
        <taxon>Pterygota</taxon>
        <taxon>Neoptera</taxon>
        <taxon>Endopterygota</taxon>
        <taxon>Hymenoptera</taxon>
        <taxon>Apocrita</taxon>
        <taxon>Aculeata</taxon>
        <taxon>Formicoidea</taxon>
        <taxon>Formicidae</taxon>
        <taxon>Myrmicinae</taxon>
        <taxon>Trachymyrmex</taxon>
    </lineage>
</organism>
<gene>
    <name evidence="6" type="ORF">ALC57_00716</name>
</gene>
<accession>A0A151JRC4</accession>
<dbReference type="GO" id="GO:0016020">
    <property type="term" value="C:membrane"/>
    <property type="evidence" value="ECO:0007669"/>
    <property type="project" value="UniProtKB-SubCell"/>
</dbReference>
<dbReference type="Pfam" id="PF10242">
    <property type="entry name" value="L_HMGIC_fpl"/>
    <property type="match status" value="1"/>
</dbReference>
<feature type="non-terminal residue" evidence="6">
    <location>
        <position position="1"/>
    </location>
</feature>
<evidence type="ECO:0000313" key="6">
    <source>
        <dbReference type="EMBL" id="KYN29834.1"/>
    </source>
</evidence>
<keyword evidence="2 5" id="KW-0812">Transmembrane</keyword>
<feature type="transmembrane region" description="Helical" evidence="5">
    <location>
        <begin position="26"/>
        <end position="44"/>
    </location>
</feature>
<name>A0A151JRC4_9HYME</name>
<evidence type="ECO:0000256" key="5">
    <source>
        <dbReference type="SAM" id="Phobius"/>
    </source>
</evidence>
<comment type="subcellular location">
    <subcellularLocation>
        <location evidence="1">Membrane</location>
        <topology evidence="1">Multi-pass membrane protein</topology>
    </subcellularLocation>
</comment>
<feature type="transmembrane region" description="Helical" evidence="5">
    <location>
        <begin position="138"/>
        <end position="160"/>
    </location>
</feature>
<dbReference type="STRING" id="471704.A0A151JRC4"/>